<gene>
    <name evidence="2" type="ORF">AAFF_G00317040</name>
</gene>
<proteinExistence type="predicted"/>
<evidence type="ECO:0000313" key="2">
    <source>
        <dbReference type="EMBL" id="KAJ8367522.1"/>
    </source>
</evidence>
<dbReference type="Proteomes" id="UP001221898">
    <property type="component" value="Unassembled WGS sequence"/>
</dbReference>
<dbReference type="EMBL" id="JAINUG010000470">
    <property type="protein sequence ID" value="KAJ8367522.1"/>
    <property type="molecule type" value="Genomic_DNA"/>
</dbReference>
<comment type="caution">
    <text evidence="2">The sequence shown here is derived from an EMBL/GenBank/DDBJ whole genome shotgun (WGS) entry which is preliminary data.</text>
</comment>
<reference evidence="2" key="1">
    <citation type="journal article" date="2023" name="Science">
        <title>Genome structures resolve the early diversification of teleost fishes.</title>
        <authorList>
            <person name="Parey E."/>
            <person name="Louis A."/>
            <person name="Montfort J."/>
            <person name="Bouchez O."/>
            <person name="Roques C."/>
            <person name="Iampietro C."/>
            <person name="Lluch J."/>
            <person name="Castinel A."/>
            <person name="Donnadieu C."/>
            <person name="Desvignes T."/>
            <person name="Floi Bucao C."/>
            <person name="Jouanno E."/>
            <person name="Wen M."/>
            <person name="Mejri S."/>
            <person name="Dirks R."/>
            <person name="Jansen H."/>
            <person name="Henkel C."/>
            <person name="Chen W.J."/>
            <person name="Zahm M."/>
            <person name="Cabau C."/>
            <person name="Klopp C."/>
            <person name="Thompson A.W."/>
            <person name="Robinson-Rechavi M."/>
            <person name="Braasch I."/>
            <person name="Lecointre G."/>
            <person name="Bobe J."/>
            <person name="Postlethwait J.H."/>
            <person name="Berthelot C."/>
            <person name="Roest Crollius H."/>
            <person name="Guiguen Y."/>
        </authorList>
    </citation>
    <scope>NUCLEOTIDE SEQUENCE</scope>
    <source>
        <strain evidence="2">NC1722</strain>
    </source>
</reference>
<keyword evidence="3" id="KW-1185">Reference proteome</keyword>
<sequence>MWLWASHSGAAKLRSGLQDGRRFDSLTIGPGYSPVESPLGAARRLRVRGLPDQARASSPSTSEADLRSLPRRKSVSRMAGRFGESVVGPARCGAGP</sequence>
<evidence type="ECO:0000313" key="3">
    <source>
        <dbReference type="Proteomes" id="UP001221898"/>
    </source>
</evidence>
<feature type="region of interest" description="Disordered" evidence="1">
    <location>
        <begin position="50"/>
        <end position="96"/>
    </location>
</feature>
<protein>
    <submittedName>
        <fullName evidence="2">Uncharacterized protein</fullName>
    </submittedName>
</protein>
<name>A0AAD7W0J6_9TELE</name>
<dbReference type="AlphaFoldDB" id="A0AAD7W0J6"/>
<evidence type="ECO:0000256" key="1">
    <source>
        <dbReference type="SAM" id="MobiDB-lite"/>
    </source>
</evidence>
<accession>A0AAD7W0J6</accession>
<organism evidence="2 3">
    <name type="scientific">Aldrovandia affinis</name>
    <dbReference type="NCBI Taxonomy" id="143900"/>
    <lineage>
        <taxon>Eukaryota</taxon>
        <taxon>Metazoa</taxon>
        <taxon>Chordata</taxon>
        <taxon>Craniata</taxon>
        <taxon>Vertebrata</taxon>
        <taxon>Euteleostomi</taxon>
        <taxon>Actinopterygii</taxon>
        <taxon>Neopterygii</taxon>
        <taxon>Teleostei</taxon>
        <taxon>Notacanthiformes</taxon>
        <taxon>Halosauridae</taxon>
        <taxon>Aldrovandia</taxon>
    </lineage>
</organism>